<evidence type="ECO:0000256" key="1">
    <source>
        <dbReference type="SAM" id="MobiDB-lite"/>
    </source>
</evidence>
<reference evidence="2" key="3">
    <citation type="submission" date="2022-06" db="UniProtKB">
        <authorList>
            <consortium name="EnsemblPlants"/>
        </authorList>
    </citation>
    <scope>IDENTIFICATION</scope>
</reference>
<accession>A0A8R7V3I2</accession>
<protein>
    <submittedName>
        <fullName evidence="2">Uncharacterized protein</fullName>
    </submittedName>
</protein>
<feature type="region of interest" description="Disordered" evidence="1">
    <location>
        <begin position="40"/>
        <end position="60"/>
    </location>
</feature>
<dbReference type="Gramene" id="TuG1812G0700001409.01.T01">
    <property type="protein sequence ID" value="TuG1812G0700001409.01.T01.cds275973"/>
    <property type="gene ID" value="TuG1812G0700001409.01"/>
</dbReference>
<feature type="compositionally biased region" description="Polar residues" evidence="1">
    <location>
        <begin position="51"/>
        <end position="60"/>
    </location>
</feature>
<proteinExistence type="predicted"/>
<organism evidence="2 3">
    <name type="scientific">Triticum urartu</name>
    <name type="common">Red wild einkorn</name>
    <name type="synonym">Crithodium urartu</name>
    <dbReference type="NCBI Taxonomy" id="4572"/>
    <lineage>
        <taxon>Eukaryota</taxon>
        <taxon>Viridiplantae</taxon>
        <taxon>Streptophyta</taxon>
        <taxon>Embryophyta</taxon>
        <taxon>Tracheophyta</taxon>
        <taxon>Spermatophyta</taxon>
        <taxon>Magnoliopsida</taxon>
        <taxon>Liliopsida</taxon>
        <taxon>Poales</taxon>
        <taxon>Poaceae</taxon>
        <taxon>BOP clade</taxon>
        <taxon>Pooideae</taxon>
        <taxon>Triticodae</taxon>
        <taxon>Triticeae</taxon>
        <taxon>Triticinae</taxon>
        <taxon>Triticum</taxon>
    </lineage>
</organism>
<dbReference type="EnsemblPlants" id="TuG1812G0700001409.01.T01">
    <property type="protein sequence ID" value="TuG1812G0700001409.01.T01.cds275973"/>
    <property type="gene ID" value="TuG1812G0700001409.01"/>
</dbReference>
<evidence type="ECO:0000313" key="2">
    <source>
        <dbReference type="EnsemblPlants" id="TuG1812G0700001409.01.T01.cds275973"/>
    </source>
</evidence>
<reference evidence="3" key="1">
    <citation type="journal article" date="2013" name="Nature">
        <title>Draft genome of the wheat A-genome progenitor Triticum urartu.</title>
        <authorList>
            <person name="Ling H.Q."/>
            <person name="Zhao S."/>
            <person name="Liu D."/>
            <person name="Wang J."/>
            <person name="Sun H."/>
            <person name="Zhang C."/>
            <person name="Fan H."/>
            <person name="Li D."/>
            <person name="Dong L."/>
            <person name="Tao Y."/>
            <person name="Gao C."/>
            <person name="Wu H."/>
            <person name="Li Y."/>
            <person name="Cui Y."/>
            <person name="Guo X."/>
            <person name="Zheng S."/>
            <person name="Wang B."/>
            <person name="Yu K."/>
            <person name="Liang Q."/>
            <person name="Yang W."/>
            <person name="Lou X."/>
            <person name="Chen J."/>
            <person name="Feng M."/>
            <person name="Jian J."/>
            <person name="Zhang X."/>
            <person name="Luo G."/>
            <person name="Jiang Y."/>
            <person name="Liu J."/>
            <person name="Wang Z."/>
            <person name="Sha Y."/>
            <person name="Zhang B."/>
            <person name="Wu H."/>
            <person name="Tang D."/>
            <person name="Shen Q."/>
            <person name="Xue P."/>
            <person name="Zou S."/>
            <person name="Wang X."/>
            <person name="Liu X."/>
            <person name="Wang F."/>
            <person name="Yang Y."/>
            <person name="An X."/>
            <person name="Dong Z."/>
            <person name="Zhang K."/>
            <person name="Zhang X."/>
            <person name="Luo M.C."/>
            <person name="Dvorak J."/>
            <person name="Tong Y."/>
            <person name="Wang J."/>
            <person name="Yang H."/>
            <person name="Li Z."/>
            <person name="Wang D."/>
            <person name="Zhang A."/>
            <person name="Wang J."/>
        </authorList>
    </citation>
    <scope>NUCLEOTIDE SEQUENCE</scope>
    <source>
        <strain evidence="3">cv. G1812</strain>
    </source>
</reference>
<keyword evidence="3" id="KW-1185">Reference proteome</keyword>
<sequence length="60" mass="6490">MMNKKTQSKVGNCNIRKAKPSVSNKQTYSLIRALVETNTGVPVCPEDKPSSPRSGASRAQ</sequence>
<dbReference type="AlphaFoldDB" id="A0A8R7V3I2"/>
<name>A0A8R7V3I2_TRIUA</name>
<evidence type="ECO:0000313" key="3">
    <source>
        <dbReference type="Proteomes" id="UP000015106"/>
    </source>
</evidence>
<reference evidence="2" key="2">
    <citation type="submission" date="2018-03" db="EMBL/GenBank/DDBJ databases">
        <title>The Triticum urartu genome reveals the dynamic nature of wheat genome evolution.</title>
        <authorList>
            <person name="Ling H."/>
            <person name="Ma B."/>
            <person name="Shi X."/>
            <person name="Liu H."/>
            <person name="Dong L."/>
            <person name="Sun H."/>
            <person name="Cao Y."/>
            <person name="Gao Q."/>
            <person name="Zheng S."/>
            <person name="Li Y."/>
            <person name="Yu Y."/>
            <person name="Du H."/>
            <person name="Qi M."/>
            <person name="Li Y."/>
            <person name="Yu H."/>
            <person name="Cui Y."/>
            <person name="Wang N."/>
            <person name="Chen C."/>
            <person name="Wu H."/>
            <person name="Zhao Y."/>
            <person name="Zhang J."/>
            <person name="Li Y."/>
            <person name="Zhou W."/>
            <person name="Zhang B."/>
            <person name="Hu W."/>
            <person name="Eijk M."/>
            <person name="Tang J."/>
            <person name="Witsenboer H."/>
            <person name="Zhao S."/>
            <person name="Li Z."/>
            <person name="Zhang A."/>
            <person name="Wang D."/>
            <person name="Liang C."/>
        </authorList>
    </citation>
    <scope>NUCLEOTIDE SEQUENCE [LARGE SCALE GENOMIC DNA]</scope>
    <source>
        <strain evidence="2">cv. G1812</strain>
    </source>
</reference>
<dbReference type="Proteomes" id="UP000015106">
    <property type="component" value="Chromosome 7"/>
</dbReference>